<dbReference type="Proteomes" id="UP000634455">
    <property type="component" value="Unassembled WGS sequence"/>
</dbReference>
<reference evidence="6" key="1">
    <citation type="journal article" date="2019" name="Int. J. Syst. Evol. Microbiol.">
        <title>The Global Catalogue of Microorganisms (GCM) 10K type strain sequencing project: providing services to taxonomists for standard genome sequencing and annotation.</title>
        <authorList>
            <consortium name="The Broad Institute Genomics Platform"/>
            <consortium name="The Broad Institute Genome Sequencing Center for Infectious Disease"/>
            <person name="Wu L."/>
            <person name="Ma J."/>
        </authorList>
    </citation>
    <scope>NUCLEOTIDE SEQUENCE [LARGE SCALE GENOMIC DNA]</scope>
    <source>
        <strain evidence="6">KCTC 32465</strain>
    </source>
</reference>
<gene>
    <name evidence="5" type="primary">kdgK</name>
    <name evidence="5" type="ORF">GCM10008927_05850</name>
</gene>
<name>A0ABQ3CUJ8_9RHOB</name>
<dbReference type="PROSITE" id="PS00584">
    <property type="entry name" value="PFKB_KINASES_2"/>
    <property type="match status" value="1"/>
</dbReference>
<dbReference type="InterPro" id="IPR050306">
    <property type="entry name" value="PfkB_Carbo_kinase"/>
</dbReference>
<dbReference type="InterPro" id="IPR011611">
    <property type="entry name" value="PfkB_dom"/>
</dbReference>
<evidence type="ECO:0000256" key="2">
    <source>
        <dbReference type="ARBA" id="ARBA00022679"/>
    </source>
</evidence>
<protein>
    <submittedName>
        <fullName evidence="5">2-dehydro-3-deoxygluconokinase</fullName>
    </submittedName>
</protein>
<dbReference type="EMBL" id="BMZF01000001">
    <property type="protein sequence ID" value="GHA43907.1"/>
    <property type="molecule type" value="Genomic_DNA"/>
</dbReference>
<accession>A0ABQ3CUJ8</accession>
<proteinExistence type="inferred from homology"/>
<dbReference type="SUPFAM" id="SSF53613">
    <property type="entry name" value="Ribokinase-like"/>
    <property type="match status" value="1"/>
</dbReference>
<evidence type="ECO:0000256" key="1">
    <source>
        <dbReference type="ARBA" id="ARBA00010688"/>
    </source>
</evidence>
<comment type="similarity">
    <text evidence="1">Belongs to the carbohydrate kinase PfkB family.</text>
</comment>
<dbReference type="PANTHER" id="PTHR43085:SF15">
    <property type="entry name" value="2-DEHYDRO-3-DEOXYGLUCONOKINASE"/>
    <property type="match status" value="1"/>
</dbReference>
<evidence type="ECO:0000259" key="4">
    <source>
        <dbReference type="Pfam" id="PF00294"/>
    </source>
</evidence>
<dbReference type="InterPro" id="IPR029056">
    <property type="entry name" value="Ribokinase-like"/>
</dbReference>
<dbReference type="InterPro" id="IPR002173">
    <property type="entry name" value="Carboh/pur_kinase_PfkB_CS"/>
</dbReference>
<dbReference type="Gene3D" id="3.40.1190.20">
    <property type="match status" value="1"/>
</dbReference>
<keyword evidence="2" id="KW-0808">Transferase</keyword>
<comment type="caution">
    <text evidence="5">The sequence shown here is derived from an EMBL/GenBank/DDBJ whole genome shotgun (WGS) entry which is preliminary data.</text>
</comment>
<evidence type="ECO:0000313" key="5">
    <source>
        <dbReference type="EMBL" id="GHA43907.1"/>
    </source>
</evidence>
<feature type="domain" description="Carbohydrate kinase PfkB" evidence="4">
    <location>
        <begin position="3"/>
        <end position="298"/>
    </location>
</feature>
<sequence>MVMTSILGIGEAMVELSPAGQGTLTHGFAGDVFNTLWYARALTPTDWDVSFYSGFGGDVMGAKMRQFIADAGIDCQNAPTIDECPTGLYMIHLDGAERSFSYWRDTSGARQMMRTPNLLWQQVANADLVYLSGITLAILQGTDAEMLLDNLRSHMKPDAQIAFDPNIRPRLWQDEDRMKRVISRAGGIADIVLPSFDDEAACFGDETPDDCADRYLRSGAKLVIVKNGELPTLIAKGQDRETRDVPRYTGVVDTTAAGDSFNGAFLARHMAGAKPIDAVQAGQICAGRVVCTKGALAPFATVQQEFVSPD</sequence>
<dbReference type="CDD" id="cd01166">
    <property type="entry name" value="KdgK"/>
    <property type="match status" value="1"/>
</dbReference>
<organism evidence="5 6">
    <name type="scientific">Paramylibacter ulvae</name>
    <dbReference type="NCBI Taxonomy" id="1651968"/>
    <lineage>
        <taxon>Bacteria</taxon>
        <taxon>Pseudomonadati</taxon>
        <taxon>Pseudomonadota</taxon>
        <taxon>Alphaproteobacteria</taxon>
        <taxon>Rhodobacterales</taxon>
        <taxon>Paracoccaceae</taxon>
        <taxon>Paramylibacter</taxon>
    </lineage>
</organism>
<evidence type="ECO:0000256" key="3">
    <source>
        <dbReference type="ARBA" id="ARBA00022777"/>
    </source>
</evidence>
<evidence type="ECO:0000313" key="6">
    <source>
        <dbReference type="Proteomes" id="UP000634455"/>
    </source>
</evidence>
<keyword evidence="3" id="KW-0418">Kinase</keyword>
<dbReference type="PANTHER" id="PTHR43085">
    <property type="entry name" value="HEXOKINASE FAMILY MEMBER"/>
    <property type="match status" value="1"/>
</dbReference>
<keyword evidence="6" id="KW-1185">Reference proteome</keyword>
<dbReference type="Pfam" id="PF00294">
    <property type="entry name" value="PfkB"/>
    <property type="match status" value="1"/>
</dbReference>